<proteinExistence type="predicted"/>
<gene>
    <name evidence="1" type="ORF">WMO40_13455</name>
</gene>
<accession>A0ACC6SC98</accession>
<comment type="caution">
    <text evidence="1">The sequence shown here is derived from an EMBL/GenBank/DDBJ whole genome shotgun (WGS) entry which is preliminary data.</text>
</comment>
<name>A0ACC6SC98_9BACI</name>
<keyword evidence="2" id="KW-1185">Reference proteome</keyword>
<evidence type="ECO:0000313" key="2">
    <source>
        <dbReference type="Proteomes" id="UP001439875"/>
    </source>
</evidence>
<evidence type="ECO:0000313" key="1">
    <source>
        <dbReference type="EMBL" id="MEQ2527712.1"/>
    </source>
</evidence>
<reference evidence="1" key="1">
    <citation type="submission" date="2024-03" db="EMBL/GenBank/DDBJ databases">
        <title>Human intestinal bacterial collection.</title>
        <authorList>
            <person name="Pauvert C."/>
            <person name="Hitch T.C.A."/>
            <person name="Clavel T."/>
        </authorList>
    </citation>
    <scope>NUCLEOTIDE SEQUENCE</scope>
    <source>
        <strain evidence="1">CLA-AA-H227</strain>
    </source>
</reference>
<dbReference type="EMBL" id="JBBMEW010000011">
    <property type="protein sequence ID" value="MEQ2527712.1"/>
    <property type="molecule type" value="Genomic_DNA"/>
</dbReference>
<dbReference type="Proteomes" id="UP001439875">
    <property type="component" value="Unassembled WGS sequence"/>
</dbReference>
<sequence>MGSPQLNEKDTELIVQNLKLLRQTMKWTQDDLAKRVGVTRQTITSIENGKTIPSKTLALAILGLFTSLAFIPVVGIVIKAVLDSTNLNELWKRVLKGEE</sequence>
<protein>
    <submittedName>
        <fullName evidence="1">Helix-turn-helix domain-containing protein</fullName>
    </submittedName>
</protein>
<organism evidence="1 2">
    <name type="scientific">Robertmurraya yapensis</name>
    <name type="common">ex Hitch et al 2024</name>
    <dbReference type="NCBI Taxonomy" id="3133160"/>
    <lineage>
        <taxon>Bacteria</taxon>
        <taxon>Bacillati</taxon>
        <taxon>Bacillota</taxon>
        <taxon>Bacilli</taxon>
        <taxon>Bacillales</taxon>
        <taxon>Bacillaceae</taxon>
        <taxon>Robertmurraya</taxon>
    </lineage>
</organism>